<dbReference type="InterPro" id="IPR011110">
    <property type="entry name" value="Reg_prop"/>
</dbReference>
<dbReference type="RefSeq" id="WP_191709874.1">
    <property type="nucleotide sequence ID" value="NZ_JACSPQ010000001.1"/>
</dbReference>
<evidence type="ECO:0000259" key="8">
    <source>
        <dbReference type="PROSITE" id="PS01124"/>
    </source>
</evidence>
<comment type="caution">
    <text evidence="11">The sequence shown here is derived from an EMBL/GenBank/DDBJ whole genome shotgun (WGS) entry which is preliminary data.</text>
</comment>
<evidence type="ECO:0000256" key="6">
    <source>
        <dbReference type="ARBA" id="ARBA00023163"/>
    </source>
</evidence>
<accession>A0ABR8VA79</accession>
<evidence type="ECO:0000259" key="10">
    <source>
        <dbReference type="PROSITE" id="PS50110"/>
    </source>
</evidence>
<gene>
    <name evidence="11" type="ORF">H9626_05455</name>
</gene>
<dbReference type="InterPro" id="IPR001789">
    <property type="entry name" value="Sig_transdc_resp-reg_receiver"/>
</dbReference>
<dbReference type="EC" id="2.7.13.3" evidence="2"/>
<dbReference type="SUPFAM" id="SSF52172">
    <property type="entry name" value="CheY-like"/>
    <property type="match status" value="1"/>
</dbReference>
<reference evidence="11 12" key="1">
    <citation type="submission" date="2020-08" db="EMBL/GenBank/DDBJ databases">
        <title>A Genomic Blueprint of the Chicken Gut Microbiome.</title>
        <authorList>
            <person name="Gilroy R."/>
            <person name="Ravi A."/>
            <person name="Getino M."/>
            <person name="Pursley I."/>
            <person name="Horton D.L."/>
            <person name="Alikhan N.-F."/>
            <person name="Baker D."/>
            <person name="Gharbi K."/>
            <person name="Hall N."/>
            <person name="Watson M."/>
            <person name="Adriaenssens E.M."/>
            <person name="Foster-Nyarko E."/>
            <person name="Jarju S."/>
            <person name="Secka A."/>
            <person name="Antonio M."/>
            <person name="Oren A."/>
            <person name="Chaudhuri R."/>
            <person name="La Ragione R.M."/>
            <person name="Hildebrand F."/>
            <person name="Pallen M.J."/>
        </authorList>
    </citation>
    <scope>NUCLEOTIDE SEQUENCE [LARGE SCALE GENOMIC DNA]</scope>
    <source>
        <strain evidence="11 12">Sa1YUN3</strain>
    </source>
</reference>
<dbReference type="Gene3D" id="1.10.287.130">
    <property type="match status" value="1"/>
</dbReference>
<dbReference type="Pfam" id="PF00072">
    <property type="entry name" value="Response_reg"/>
    <property type="match status" value="1"/>
</dbReference>
<dbReference type="InterPro" id="IPR015943">
    <property type="entry name" value="WD40/YVTN_repeat-like_dom_sf"/>
</dbReference>
<dbReference type="SUPFAM" id="SSF55874">
    <property type="entry name" value="ATPase domain of HSP90 chaperone/DNA topoisomerase II/histidine kinase"/>
    <property type="match status" value="1"/>
</dbReference>
<dbReference type="Pfam" id="PF07495">
    <property type="entry name" value="Y_Y_Y"/>
    <property type="match status" value="1"/>
</dbReference>
<dbReference type="Pfam" id="PF00512">
    <property type="entry name" value="HisKA"/>
    <property type="match status" value="1"/>
</dbReference>
<feature type="domain" description="Response regulatory" evidence="10">
    <location>
        <begin position="1093"/>
        <end position="1208"/>
    </location>
</feature>
<dbReference type="SUPFAM" id="SSF46689">
    <property type="entry name" value="Homeodomain-like"/>
    <property type="match status" value="1"/>
</dbReference>
<evidence type="ECO:0000256" key="7">
    <source>
        <dbReference type="PROSITE-ProRule" id="PRU00169"/>
    </source>
</evidence>
<dbReference type="Pfam" id="PF12833">
    <property type="entry name" value="HTH_18"/>
    <property type="match status" value="1"/>
</dbReference>
<dbReference type="Gene3D" id="3.40.50.2300">
    <property type="match status" value="1"/>
</dbReference>
<evidence type="ECO:0000259" key="9">
    <source>
        <dbReference type="PROSITE" id="PS50109"/>
    </source>
</evidence>
<evidence type="ECO:0000256" key="3">
    <source>
        <dbReference type="ARBA" id="ARBA00022553"/>
    </source>
</evidence>
<dbReference type="CDD" id="cd00075">
    <property type="entry name" value="HATPase"/>
    <property type="match status" value="1"/>
</dbReference>
<dbReference type="SMART" id="SM00388">
    <property type="entry name" value="HisKA"/>
    <property type="match status" value="1"/>
</dbReference>
<keyword evidence="4" id="KW-0805">Transcription regulation</keyword>
<proteinExistence type="predicted"/>
<evidence type="ECO:0000313" key="12">
    <source>
        <dbReference type="Proteomes" id="UP000616346"/>
    </source>
</evidence>
<dbReference type="Gene3D" id="2.60.40.10">
    <property type="entry name" value="Immunoglobulins"/>
    <property type="match status" value="1"/>
</dbReference>
<evidence type="ECO:0000256" key="5">
    <source>
        <dbReference type="ARBA" id="ARBA00023125"/>
    </source>
</evidence>
<evidence type="ECO:0000256" key="4">
    <source>
        <dbReference type="ARBA" id="ARBA00023015"/>
    </source>
</evidence>
<organism evidence="11 12">
    <name type="scientific">Phocaeicola faecium</name>
    <dbReference type="NCBI Taxonomy" id="2762213"/>
    <lineage>
        <taxon>Bacteria</taxon>
        <taxon>Pseudomonadati</taxon>
        <taxon>Bacteroidota</taxon>
        <taxon>Bacteroidia</taxon>
        <taxon>Bacteroidales</taxon>
        <taxon>Bacteroidaceae</taxon>
        <taxon>Phocaeicola</taxon>
    </lineage>
</organism>
<keyword evidence="6" id="KW-0804">Transcription</keyword>
<dbReference type="PROSITE" id="PS50110">
    <property type="entry name" value="RESPONSE_REGULATORY"/>
    <property type="match status" value="1"/>
</dbReference>
<comment type="catalytic activity">
    <reaction evidence="1">
        <text>ATP + protein L-histidine = ADP + protein N-phospho-L-histidine.</text>
        <dbReference type="EC" id="2.7.13.3"/>
    </reaction>
</comment>
<dbReference type="SMART" id="SM00342">
    <property type="entry name" value="HTH_ARAC"/>
    <property type="match status" value="1"/>
</dbReference>
<dbReference type="PANTHER" id="PTHR43547">
    <property type="entry name" value="TWO-COMPONENT HISTIDINE KINASE"/>
    <property type="match status" value="1"/>
</dbReference>
<dbReference type="EMBL" id="JACSPQ010000001">
    <property type="protein sequence ID" value="MBD8001666.1"/>
    <property type="molecule type" value="Genomic_DNA"/>
</dbReference>
<dbReference type="Gene3D" id="3.30.565.10">
    <property type="entry name" value="Histidine kinase-like ATPase, C-terminal domain"/>
    <property type="match status" value="1"/>
</dbReference>
<dbReference type="SUPFAM" id="SSF63829">
    <property type="entry name" value="Calcium-dependent phosphotriesterase"/>
    <property type="match status" value="3"/>
</dbReference>
<name>A0ABR8VA79_9BACT</name>
<dbReference type="InterPro" id="IPR018062">
    <property type="entry name" value="HTH_AraC-typ_CS"/>
</dbReference>
<dbReference type="InterPro" id="IPR036890">
    <property type="entry name" value="HATPase_C_sf"/>
</dbReference>
<sequence length="1353" mass="153705">MKRLGLLIYILLGIILGIKANPFYAVRQLGMEQGLSNNNVVDIVQDKRGRLWFATEEGLNRFDGSGFISYYKEEKGGLTGNELNCLLDDPADSLLWIGTQRAGLNVYDYANDRFTYYRHIDGDSNSLITNDITDIVPAADGNIWISTYWSGIEYFDKQKKQFIHYNQDNVSGLVSNQVWSILDGKDGYLYIGHVSDGFTVLSIKDRTARNYKADSENPNALPGNEVKCVCKDLNGNIWIGTNRGLALFDPQSGKFVAFKDREGRLNRYVFDLCQFADNKLWIAMELGGIAILDLSQRMFVAPDNFKFEFVDDGNEFYGLSNSSIRCLYQDSFNNVWAGVWGGNIRFFSSVPSLFGIYNYSPFQASDVVLSDPVVMSVCCDKEGKIWVGTNEGLNIFQNGKRIATLTNTTGDYRVNIVQSSLCDSKGRLWFGLFRGGVNLYDERTHVFRQLFPKSKAGTDVREIYEDNDHVIWLSTSKGIYKVDGETLSIIEHYELGHSLVRSIRKDRNGNLWVGTFGGGLEVYDKSMKRIRLFDVESGFPSNTVNQVYEDRKHCMWIATGEGLVCFEPGALEDYRVYHRKHGLANVHIHAIVDDGKNNIWVSTNHGIYCLPETADTFLSYDESYHVPLGSFNNGCVTVDKSGTIYFGSTDGLCYFNPEYVLARRESPMPVISQIKIFEPLEDQQLGERNIFPKQGETVRLKYDQNTLAVSFNVLNYALADQVEYAYMLKGLESSWYTVDKPDNVVFRSLPPGNYELFVKTRIRNQEWSDKIVSLPISIAFPLWLTWWAKTIYVLVALGLAVGALMFYRRRLNLIYLYESEKRNRIQERELTQERLRFYTNITHELRTPLTLILGPLEDLLKSHSLVPKDKQKISVIHQSAVRLLNLINQLLEFRKAETQNRQLCVSQGNLAAVVHEIGLKYKELNRKPSVDILIETESDNMQLFFDKEVITIVLDNLISNALKYTEQGKITLMLRWKERNASKYAEISVSDTGYGIDAEALPHIFERYYQERSEHQASGTGIGLALVKNLVNLHEAQIEVESKLNEGSIFTILLQADYVYPQALHGENMENETHGAAAEAEDVKEESQNNKPIVLVVEDNADISEYIAESLSEEFDVRIAENGKVGLQSAVKWVPDIIVSDVMMPVMDGIEMCRKIKDNICTCHIPVILLTAKDSLSDKEAGYQYGADSYMTKPFSASLLRTRIHNLLEMRRRLVERVSGASSMEIKKTVIAENCSKLDNEFLAKLTQLIEENLSQEKVDVKYLSDKLCMSSSTLYRKMKALTGLSTNEYVRKVKMRNAEKLLLEGKYAISDIAFMVGMNSTGYFRQCFKDEFGISPSDYVKQLKAPSSDKLC</sequence>
<dbReference type="InterPro" id="IPR004358">
    <property type="entry name" value="Sig_transdc_His_kin-like_C"/>
</dbReference>
<dbReference type="PROSITE" id="PS50109">
    <property type="entry name" value="HIS_KIN"/>
    <property type="match status" value="1"/>
</dbReference>
<protein>
    <recommendedName>
        <fullName evidence="2">histidine kinase</fullName>
        <ecNumber evidence="2">2.7.13.3</ecNumber>
    </recommendedName>
</protein>
<dbReference type="Pfam" id="PF02518">
    <property type="entry name" value="HATPase_c"/>
    <property type="match status" value="1"/>
</dbReference>
<dbReference type="SMART" id="SM00448">
    <property type="entry name" value="REC"/>
    <property type="match status" value="1"/>
</dbReference>
<evidence type="ECO:0000313" key="11">
    <source>
        <dbReference type="EMBL" id="MBD8001666.1"/>
    </source>
</evidence>
<dbReference type="InterPro" id="IPR003594">
    <property type="entry name" value="HATPase_dom"/>
</dbReference>
<dbReference type="Pfam" id="PF07494">
    <property type="entry name" value="Reg_prop"/>
    <property type="match status" value="7"/>
</dbReference>
<dbReference type="CDD" id="cd00082">
    <property type="entry name" value="HisKA"/>
    <property type="match status" value="1"/>
</dbReference>
<dbReference type="Proteomes" id="UP000616346">
    <property type="component" value="Unassembled WGS sequence"/>
</dbReference>
<dbReference type="Gene3D" id="2.130.10.10">
    <property type="entry name" value="YVTN repeat-like/Quinoprotein amine dehydrogenase"/>
    <property type="match status" value="2"/>
</dbReference>
<dbReference type="SUPFAM" id="SSF47384">
    <property type="entry name" value="Homodimeric domain of signal transducing histidine kinase"/>
    <property type="match status" value="1"/>
</dbReference>
<dbReference type="InterPro" id="IPR003661">
    <property type="entry name" value="HisK_dim/P_dom"/>
</dbReference>
<dbReference type="InterPro" id="IPR013783">
    <property type="entry name" value="Ig-like_fold"/>
</dbReference>
<keyword evidence="12" id="KW-1185">Reference proteome</keyword>
<dbReference type="PROSITE" id="PS00041">
    <property type="entry name" value="HTH_ARAC_FAMILY_1"/>
    <property type="match status" value="1"/>
</dbReference>
<dbReference type="InterPro" id="IPR011006">
    <property type="entry name" value="CheY-like_superfamily"/>
</dbReference>
<dbReference type="InterPro" id="IPR009057">
    <property type="entry name" value="Homeodomain-like_sf"/>
</dbReference>
<keyword evidence="5" id="KW-0238">DNA-binding</keyword>
<dbReference type="InterPro" id="IPR036097">
    <property type="entry name" value="HisK_dim/P_sf"/>
</dbReference>
<evidence type="ECO:0000256" key="2">
    <source>
        <dbReference type="ARBA" id="ARBA00012438"/>
    </source>
</evidence>
<dbReference type="InterPro" id="IPR018060">
    <property type="entry name" value="HTH_AraC"/>
</dbReference>
<dbReference type="InterPro" id="IPR005467">
    <property type="entry name" value="His_kinase_dom"/>
</dbReference>
<dbReference type="Gene3D" id="1.10.10.60">
    <property type="entry name" value="Homeodomain-like"/>
    <property type="match status" value="2"/>
</dbReference>
<feature type="domain" description="HTH araC/xylS-type" evidence="8">
    <location>
        <begin position="1244"/>
        <end position="1343"/>
    </location>
</feature>
<dbReference type="InterPro" id="IPR011123">
    <property type="entry name" value="Y_Y_Y"/>
</dbReference>
<keyword evidence="3 7" id="KW-0597">Phosphoprotein</keyword>
<dbReference type="PRINTS" id="PR00344">
    <property type="entry name" value="BCTRLSENSOR"/>
</dbReference>
<evidence type="ECO:0000256" key="1">
    <source>
        <dbReference type="ARBA" id="ARBA00000085"/>
    </source>
</evidence>
<dbReference type="SMART" id="SM00387">
    <property type="entry name" value="HATPase_c"/>
    <property type="match status" value="1"/>
</dbReference>
<dbReference type="CDD" id="cd17574">
    <property type="entry name" value="REC_OmpR"/>
    <property type="match status" value="1"/>
</dbReference>
<dbReference type="PROSITE" id="PS01124">
    <property type="entry name" value="HTH_ARAC_FAMILY_2"/>
    <property type="match status" value="1"/>
</dbReference>
<feature type="domain" description="Histidine kinase" evidence="9">
    <location>
        <begin position="840"/>
        <end position="1058"/>
    </location>
</feature>
<feature type="modified residue" description="4-aspartylphosphate" evidence="7">
    <location>
        <position position="1141"/>
    </location>
</feature>
<dbReference type="PANTHER" id="PTHR43547:SF2">
    <property type="entry name" value="HYBRID SIGNAL TRANSDUCTION HISTIDINE KINASE C"/>
    <property type="match status" value="1"/>
</dbReference>